<evidence type="ECO:0000313" key="2">
    <source>
        <dbReference type="EMBL" id="OAI12478.1"/>
    </source>
</evidence>
<gene>
    <name evidence="2" type="ORF">A1507_03100</name>
</gene>
<evidence type="ECO:0000256" key="1">
    <source>
        <dbReference type="ARBA" id="ARBA00009820"/>
    </source>
</evidence>
<sequence length="305" mass="34445">MEKIVSISIVKLFFVAWVLSSLLACQPQSSEIDRKSHITYSNFSENHGWQIWQADVKALNTQQLTWSKDEAYYPSWGPKGELAYSDHNGRLWLLKAGLGSKDQQAEQLSSLPKYCGHPAISPDGKRLACVCFDFVNRSEDSDLFLVDLDSKTSERLIVLPGLQKYPAWSPDGQKLVFSSGYRESGEQIVEQLWLLDFANKVPVKIVDNGHSNINPAWSPDGKRIAYSSDVNGSLDIWLYDLDARQTAPLTQHDAMEADPAWRPDGSGLVYLSTREGPMGLWEIDFATQQEKKLLLLKEDIHEPTW</sequence>
<dbReference type="PANTHER" id="PTHR36842">
    <property type="entry name" value="PROTEIN TOLB HOMOLOG"/>
    <property type="match status" value="1"/>
</dbReference>
<dbReference type="AlphaFoldDB" id="A0A177N3C2"/>
<dbReference type="PROSITE" id="PS51257">
    <property type="entry name" value="PROKAR_LIPOPROTEIN"/>
    <property type="match status" value="1"/>
</dbReference>
<comment type="caution">
    <text evidence="2">The sequence shown here is derived from an EMBL/GenBank/DDBJ whole genome shotgun (WGS) entry which is preliminary data.</text>
</comment>
<dbReference type="Gene3D" id="2.120.10.60">
    <property type="entry name" value="Tricorn protease N-terminal domain"/>
    <property type="match status" value="1"/>
</dbReference>
<dbReference type="Proteomes" id="UP000077857">
    <property type="component" value="Unassembled WGS sequence"/>
</dbReference>
<reference evidence="2 3" key="1">
    <citation type="submission" date="2016-03" db="EMBL/GenBank/DDBJ databases">
        <authorList>
            <person name="Ploux O."/>
        </authorList>
    </citation>
    <scope>NUCLEOTIDE SEQUENCE [LARGE SCALE GENOMIC DNA]</scope>
    <source>
        <strain evidence="2 3">R-45378</strain>
    </source>
</reference>
<dbReference type="InterPro" id="IPR011659">
    <property type="entry name" value="WD40"/>
</dbReference>
<dbReference type="SUPFAM" id="SSF82171">
    <property type="entry name" value="DPP6 N-terminal domain-like"/>
    <property type="match status" value="1"/>
</dbReference>
<name>A0A177N3C2_9GAMM</name>
<dbReference type="PANTHER" id="PTHR36842:SF1">
    <property type="entry name" value="PROTEIN TOLB"/>
    <property type="match status" value="1"/>
</dbReference>
<proteinExistence type="inferred from homology"/>
<dbReference type="Pfam" id="PF07676">
    <property type="entry name" value="PD40"/>
    <property type="match status" value="4"/>
</dbReference>
<protein>
    <submittedName>
        <fullName evidence="2">Uncharacterized protein</fullName>
    </submittedName>
</protein>
<dbReference type="Gene3D" id="2.120.10.30">
    <property type="entry name" value="TolB, C-terminal domain"/>
    <property type="match status" value="2"/>
</dbReference>
<evidence type="ECO:0000313" key="3">
    <source>
        <dbReference type="Proteomes" id="UP000077857"/>
    </source>
</evidence>
<accession>A0A177N3C2</accession>
<dbReference type="EMBL" id="LUUJ01000110">
    <property type="protein sequence ID" value="OAI12478.1"/>
    <property type="molecule type" value="Genomic_DNA"/>
</dbReference>
<dbReference type="InterPro" id="IPR011042">
    <property type="entry name" value="6-blade_b-propeller_TolB-like"/>
</dbReference>
<organism evidence="2 3">
    <name type="scientific">Methylomonas koyamae</name>
    <dbReference type="NCBI Taxonomy" id="702114"/>
    <lineage>
        <taxon>Bacteria</taxon>
        <taxon>Pseudomonadati</taxon>
        <taxon>Pseudomonadota</taxon>
        <taxon>Gammaproteobacteria</taxon>
        <taxon>Methylococcales</taxon>
        <taxon>Methylococcaceae</taxon>
        <taxon>Methylomonas</taxon>
    </lineage>
</organism>
<comment type="similarity">
    <text evidence="1">Belongs to the TolB family.</text>
</comment>